<comment type="caution">
    <text evidence="1">The sequence shown here is derived from an EMBL/GenBank/DDBJ whole genome shotgun (WGS) entry which is preliminary data.</text>
</comment>
<evidence type="ECO:0000313" key="1">
    <source>
        <dbReference type="EMBL" id="KAJ1126080.1"/>
    </source>
</evidence>
<reference evidence="1" key="1">
    <citation type="journal article" date="2022" name="bioRxiv">
        <title>Sequencing and chromosome-scale assembly of the giantPleurodeles waltlgenome.</title>
        <authorList>
            <person name="Brown T."/>
            <person name="Elewa A."/>
            <person name="Iarovenko S."/>
            <person name="Subramanian E."/>
            <person name="Araus A.J."/>
            <person name="Petzold A."/>
            <person name="Susuki M."/>
            <person name="Suzuki K.-i.T."/>
            <person name="Hayashi T."/>
            <person name="Toyoda A."/>
            <person name="Oliveira C."/>
            <person name="Osipova E."/>
            <person name="Leigh N.D."/>
            <person name="Simon A."/>
            <person name="Yun M.H."/>
        </authorList>
    </citation>
    <scope>NUCLEOTIDE SEQUENCE</scope>
    <source>
        <strain evidence="1">20211129_DDA</strain>
        <tissue evidence="1">Liver</tissue>
    </source>
</reference>
<dbReference type="Proteomes" id="UP001066276">
    <property type="component" value="Chromosome 7"/>
</dbReference>
<dbReference type="AlphaFoldDB" id="A0AAV7PL44"/>
<protein>
    <submittedName>
        <fullName evidence="1">Uncharacterized protein</fullName>
    </submittedName>
</protein>
<evidence type="ECO:0000313" key="2">
    <source>
        <dbReference type="Proteomes" id="UP001066276"/>
    </source>
</evidence>
<gene>
    <name evidence="1" type="ORF">NDU88_004493</name>
</gene>
<keyword evidence="2" id="KW-1185">Reference proteome</keyword>
<accession>A0AAV7PL44</accession>
<dbReference type="EMBL" id="JANPWB010000011">
    <property type="protein sequence ID" value="KAJ1126080.1"/>
    <property type="molecule type" value="Genomic_DNA"/>
</dbReference>
<organism evidence="1 2">
    <name type="scientific">Pleurodeles waltl</name>
    <name type="common">Iberian ribbed newt</name>
    <dbReference type="NCBI Taxonomy" id="8319"/>
    <lineage>
        <taxon>Eukaryota</taxon>
        <taxon>Metazoa</taxon>
        <taxon>Chordata</taxon>
        <taxon>Craniata</taxon>
        <taxon>Vertebrata</taxon>
        <taxon>Euteleostomi</taxon>
        <taxon>Amphibia</taxon>
        <taxon>Batrachia</taxon>
        <taxon>Caudata</taxon>
        <taxon>Salamandroidea</taxon>
        <taxon>Salamandridae</taxon>
        <taxon>Pleurodelinae</taxon>
        <taxon>Pleurodeles</taxon>
    </lineage>
</organism>
<name>A0AAV7PL44_PLEWA</name>
<sequence length="74" mass="8141">MTGADGARERPPAELVLPRLLRRRSQRMGLCCAPRQSENLGDDCFQGRDCGEPEDWRLGGDSACLRDLAAASEH</sequence>
<proteinExistence type="predicted"/>